<proteinExistence type="predicted"/>
<dbReference type="Proteomes" id="UP001227230">
    <property type="component" value="Chromosome 6"/>
</dbReference>
<feature type="domain" description="Retrovirus-related Pol polyprotein from transposon TNT 1-94-like beta-barrel" evidence="1">
    <location>
        <begin position="86"/>
        <end position="159"/>
    </location>
</feature>
<evidence type="ECO:0000313" key="2">
    <source>
        <dbReference type="EMBL" id="WJZ88913.1"/>
    </source>
</evidence>
<evidence type="ECO:0000259" key="1">
    <source>
        <dbReference type="Pfam" id="PF22936"/>
    </source>
</evidence>
<reference evidence="2 3" key="1">
    <citation type="journal article" date="2023" name="Hortic Res">
        <title>The complete reference genome for grapevine (Vitis vinifera L.) genetics and breeding.</title>
        <authorList>
            <person name="Shi X."/>
            <person name="Cao S."/>
            <person name="Wang X."/>
            <person name="Huang S."/>
            <person name="Wang Y."/>
            <person name="Liu Z."/>
            <person name="Liu W."/>
            <person name="Leng X."/>
            <person name="Peng Y."/>
            <person name="Wang N."/>
            <person name="Wang Y."/>
            <person name="Ma Z."/>
            <person name="Xu X."/>
            <person name="Zhang F."/>
            <person name="Xue H."/>
            <person name="Zhong H."/>
            <person name="Wang Y."/>
            <person name="Zhang K."/>
            <person name="Velt A."/>
            <person name="Avia K."/>
            <person name="Holtgrawe D."/>
            <person name="Grimplet J."/>
            <person name="Matus J.T."/>
            <person name="Ware D."/>
            <person name="Wu X."/>
            <person name="Wang H."/>
            <person name="Liu C."/>
            <person name="Fang Y."/>
            <person name="Rustenholz C."/>
            <person name="Cheng Z."/>
            <person name="Xiao H."/>
            <person name="Zhou Y."/>
        </authorList>
    </citation>
    <scope>NUCLEOTIDE SEQUENCE [LARGE SCALE GENOMIC DNA]</scope>
    <source>
        <strain evidence="3">cv. Pinot noir / PN40024</strain>
        <tissue evidence="2">Leaf</tissue>
    </source>
</reference>
<name>A0ABY9C278_VITVI</name>
<dbReference type="Pfam" id="PF22936">
    <property type="entry name" value="Pol_BBD"/>
    <property type="match status" value="1"/>
</dbReference>
<keyword evidence="3" id="KW-1185">Reference proteome</keyword>
<dbReference type="InterPro" id="IPR054722">
    <property type="entry name" value="PolX-like_BBD"/>
</dbReference>
<gene>
    <name evidence="2" type="ORF">VitviT2T_008174</name>
</gene>
<accession>A0ABY9C278</accession>
<evidence type="ECO:0000313" key="3">
    <source>
        <dbReference type="Proteomes" id="UP001227230"/>
    </source>
</evidence>
<sequence>MKCTHCGNTKHTRDTCFKLHGYPDWWNDLQAWKKREIIANDNHTGRAAVVTCDASLSLIPQAESSHDSGTSSKVFHISTHKDDEDWILDSGATDHMTFDSKDFSNTTQPRRSCVANANGVTYPVTGAGTVTLSHSLSLSNTLLVPSLSNRLMSVSQVTSDLNCVVLMYSTFCLLQDILTKEIIGRGTKRGGLYYVDAFSSGRANHMHHKVGNKERQI</sequence>
<protein>
    <recommendedName>
        <fullName evidence="1">Retrovirus-related Pol polyprotein from transposon TNT 1-94-like beta-barrel domain-containing protein</fullName>
    </recommendedName>
</protein>
<organism evidence="2 3">
    <name type="scientific">Vitis vinifera</name>
    <name type="common">Grape</name>
    <dbReference type="NCBI Taxonomy" id="29760"/>
    <lineage>
        <taxon>Eukaryota</taxon>
        <taxon>Viridiplantae</taxon>
        <taxon>Streptophyta</taxon>
        <taxon>Embryophyta</taxon>
        <taxon>Tracheophyta</taxon>
        <taxon>Spermatophyta</taxon>
        <taxon>Magnoliopsida</taxon>
        <taxon>eudicotyledons</taxon>
        <taxon>Gunneridae</taxon>
        <taxon>Pentapetalae</taxon>
        <taxon>rosids</taxon>
        <taxon>Vitales</taxon>
        <taxon>Vitaceae</taxon>
        <taxon>Viteae</taxon>
        <taxon>Vitis</taxon>
    </lineage>
</organism>
<dbReference type="EMBL" id="CP126653">
    <property type="protein sequence ID" value="WJZ88913.1"/>
    <property type="molecule type" value="Genomic_DNA"/>
</dbReference>